<gene>
    <name evidence="2" type="ordered locus">Desru_0773</name>
</gene>
<dbReference type="AlphaFoldDB" id="F6DUI9"/>
<dbReference type="RefSeq" id="WP_013840830.1">
    <property type="nucleotide sequence ID" value="NC_015589.1"/>
</dbReference>
<name>F6DUI9_DESRL</name>
<dbReference type="eggNOG" id="COG4219">
    <property type="taxonomic scope" value="Bacteria"/>
</dbReference>
<evidence type="ECO:0000313" key="3">
    <source>
        <dbReference type="Proteomes" id="UP000009234"/>
    </source>
</evidence>
<dbReference type="InterPro" id="IPR025453">
    <property type="entry name" value="DUF4309"/>
</dbReference>
<protein>
    <submittedName>
        <fullName evidence="2">Uncharacterized protein</fullName>
    </submittedName>
</protein>
<dbReference type="HOGENOM" id="CLU_106616_0_0_9"/>
<proteinExistence type="predicted"/>
<dbReference type="STRING" id="696281.Desru_0773"/>
<organism evidence="2 3">
    <name type="scientific">Desulforamulus ruminis (strain ATCC 23193 / DSM 2154 / NCIMB 8452 / DL)</name>
    <name type="common">Desulfotomaculum ruminis</name>
    <dbReference type="NCBI Taxonomy" id="696281"/>
    <lineage>
        <taxon>Bacteria</taxon>
        <taxon>Bacillati</taxon>
        <taxon>Bacillota</taxon>
        <taxon>Clostridia</taxon>
        <taxon>Eubacteriales</taxon>
        <taxon>Peptococcaceae</taxon>
        <taxon>Desulforamulus</taxon>
    </lineage>
</organism>
<dbReference type="EMBL" id="CP002780">
    <property type="protein sequence ID" value="AEG59056.1"/>
    <property type="molecule type" value="Genomic_DNA"/>
</dbReference>
<reference evidence="3" key="1">
    <citation type="submission" date="2011-05" db="EMBL/GenBank/DDBJ databases">
        <title>Complete sequence of Desulfotomaculum ruminis DSM 2154.</title>
        <authorList>
            <person name="Lucas S."/>
            <person name="Copeland A."/>
            <person name="Lapidus A."/>
            <person name="Cheng J.-F."/>
            <person name="Goodwin L."/>
            <person name="Pitluck S."/>
            <person name="Lu M."/>
            <person name="Detter J.C."/>
            <person name="Han C."/>
            <person name="Tapia R."/>
            <person name="Land M."/>
            <person name="Hauser L."/>
            <person name="Kyrpides N."/>
            <person name="Ivanova N."/>
            <person name="Mikhailova N."/>
            <person name="Pagani I."/>
            <person name="Stams A.J.M."/>
            <person name="Plugge C.M."/>
            <person name="Muyzer G."/>
            <person name="Kuever J."/>
            <person name="Parshina S.N."/>
            <person name="Ivanova A.E."/>
            <person name="Nazina T.N."/>
            <person name="Brambilla E."/>
            <person name="Spring S."/>
            <person name="Klenk H.-P."/>
            <person name="Woyke T."/>
        </authorList>
    </citation>
    <scope>NUCLEOTIDE SEQUENCE [LARGE SCALE GENOMIC DNA]</scope>
    <source>
        <strain evidence="3">ATCC 23193 / DSM 2154 / NCIB 8452 / DL</strain>
    </source>
</reference>
<feature type="compositionally biased region" description="Basic and acidic residues" evidence="1">
    <location>
        <begin position="42"/>
        <end position="56"/>
    </location>
</feature>
<keyword evidence="3" id="KW-1185">Reference proteome</keyword>
<feature type="region of interest" description="Disordered" evidence="1">
    <location>
        <begin position="27"/>
        <end position="56"/>
    </location>
</feature>
<dbReference type="Pfam" id="PF14172">
    <property type="entry name" value="DUF4309"/>
    <property type="match status" value="1"/>
</dbReference>
<sequence>MITGDQVKRVMLTSILLCSLFLGGCSEKPGSPEQPKTPETSAKTEETAKDSAPHNTEVKDDAQVALLNKIMQLARQGKVINCEFTANTTVIETVTGQWGEPDTMDYVPQAKGTYATYTKHHVVFGFNKGSQIFDVRSYDLEIKKLTLAEVKKTLGTPEMSRTYQGQDIIGYRAGTDYKLLFIFPQATPEEANPYVDHVNVFYPRGTVNWMADDPGREW</sequence>
<evidence type="ECO:0000256" key="1">
    <source>
        <dbReference type="SAM" id="MobiDB-lite"/>
    </source>
</evidence>
<dbReference type="Proteomes" id="UP000009234">
    <property type="component" value="Chromosome"/>
</dbReference>
<evidence type="ECO:0000313" key="2">
    <source>
        <dbReference type="EMBL" id="AEG59056.1"/>
    </source>
</evidence>
<accession>F6DUI9</accession>
<dbReference type="KEGG" id="dru:Desru_0773"/>
<reference evidence="2 3" key="2">
    <citation type="journal article" date="2012" name="Stand. Genomic Sci.">
        <title>Complete genome sequence of the sulfate-reducing firmicute Desulfotomaculum ruminis type strain (DL(T)).</title>
        <authorList>
            <person name="Spring S."/>
            <person name="Visser M."/>
            <person name="Lu M."/>
            <person name="Copeland A."/>
            <person name="Lapidus A."/>
            <person name="Lucas S."/>
            <person name="Cheng J.F."/>
            <person name="Han C."/>
            <person name="Tapia R."/>
            <person name="Goodwin L.A."/>
            <person name="Pitluck S."/>
            <person name="Ivanova N."/>
            <person name="Land M."/>
            <person name="Hauser L."/>
            <person name="Larimer F."/>
            <person name="Rohde M."/>
            <person name="Goker M."/>
            <person name="Detter J.C."/>
            <person name="Kyrpides N.C."/>
            <person name="Woyke T."/>
            <person name="Schaap P.J."/>
            <person name="Plugge C.M."/>
            <person name="Muyzer G."/>
            <person name="Kuever J."/>
            <person name="Pereira I.A."/>
            <person name="Parshina S.N."/>
            <person name="Bernier-Latmani R."/>
            <person name="Stams A.J."/>
            <person name="Klenk H.P."/>
        </authorList>
    </citation>
    <scope>NUCLEOTIDE SEQUENCE [LARGE SCALE GENOMIC DNA]</scope>
    <source>
        <strain evidence="3">ATCC 23193 / DSM 2154 / NCIB 8452 / DL</strain>
    </source>
</reference>